<proteinExistence type="predicted"/>
<dbReference type="Gene3D" id="3.30.450.40">
    <property type="match status" value="1"/>
</dbReference>
<evidence type="ECO:0000313" key="5">
    <source>
        <dbReference type="EMBL" id="MCQ4637961.1"/>
    </source>
</evidence>
<dbReference type="InterPro" id="IPR037522">
    <property type="entry name" value="HD_GYP_dom"/>
</dbReference>
<dbReference type="SUPFAM" id="SSF55781">
    <property type="entry name" value="GAF domain-like"/>
    <property type="match status" value="1"/>
</dbReference>
<dbReference type="InterPro" id="IPR029787">
    <property type="entry name" value="Nucleotide_cyclase"/>
</dbReference>
<dbReference type="PROSITE" id="PS51831">
    <property type="entry name" value="HD"/>
    <property type="match status" value="1"/>
</dbReference>
<name>A0ABT1RSW3_9FIRM</name>
<evidence type="ECO:0000259" key="4">
    <source>
        <dbReference type="PROSITE" id="PS51832"/>
    </source>
</evidence>
<dbReference type="InterPro" id="IPR003607">
    <property type="entry name" value="HD/PDEase_dom"/>
</dbReference>
<keyword evidence="1" id="KW-1133">Transmembrane helix</keyword>
<dbReference type="PANTHER" id="PTHR43155">
    <property type="entry name" value="CYCLIC DI-GMP PHOSPHODIESTERASE PA4108-RELATED"/>
    <property type="match status" value="1"/>
</dbReference>
<dbReference type="Pfam" id="PF13487">
    <property type="entry name" value="HD_5"/>
    <property type="match status" value="1"/>
</dbReference>
<dbReference type="InterPro" id="IPR000160">
    <property type="entry name" value="GGDEF_dom"/>
</dbReference>
<dbReference type="SMART" id="SM00065">
    <property type="entry name" value="GAF"/>
    <property type="match status" value="1"/>
</dbReference>
<dbReference type="CDD" id="cd01949">
    <property type="entry name" value="GGDEF"/>
    <property type="match status" value="1"/>
</dbReference>
<keyword evidence="5" id="KW-0808">Transferase</keyword>
<dbReference type="EC" id="2.7.7.65" evidence="5"/>
<dbReference type="EMBL" id="JANFXK010000018">
    <property type="protein sequence ID" value="MCQ4637961.1"/>
    <property type="molecule type" value="Genomic_DNA"/>
</dbReference>
<feature type="domain" description="HD-GYP" evidence="4">
    <location>
        <begin position="647"/>
        <end position="842"/>
    </location>
</feature>
<keyword evidence="5" id="KW-0548">Nucleotidyltransferase</keyword>
<dbReference type="SMART" id="SM00471">
    <property type="entry name" value="HDc"/>
    <property type="match status" value="1"/>
</dbReference>
<feature type="domain" description="HD" evidence="3">
    <location>
        <begin position="669"/>
        <end position="791"/>
    </location>
</feature>
<dbReference type="Pfam" id="PF16927">
    <property type="entry name" value="HisKA_7TM"/>
    <property type="match status" value="1"/>
</dbReference>
<dbReference type="InterPro" id="IPR043128">
    <property type="entry name" value="Rev_trsase/Diguanyl_cyclase"/>
</dbReference>
<dbReference type="CDD" id="cd00077">
    <property type="entry name" value="HDc"/>
    <property type="match status" value="1"/>
</dbReference>
<dbReference type="SMART" id="SM00267">
    <property type="entry name" value="GGDEF"/>
    <property type="match status" value="1"/>
</dbReference>
<dbReference type="NCBIfam" id="TIGR00254">
    <property type="entry name" value="GGDEF"/>
    <property type="match status" value="1"/>
</dbReference>
<keyword evidence="6" id="KW-1185">Reference proteome</keyword>
<feature type="domain" description="GGDEF" evidence="2">
    <location>
        <begin position="493"/>
        <end position="627"/>
    </location>
</feature>
<protein>
    <submittedName>
        <fullName evidence="5">Diguanylate cyclase</fullName>
        <ecNumber evidence="5">2.7.7.65</ecNumber>
    </submittedName>
</protein>
<sequence>MNNFVFIPIIALCCYLLLLFAFIAAKRTKLNDAFIMVLFLGVLWVGGSFCMRMEFWPSEKLWYDISIFGLLMMPFAFFCFMEEFVGAKKSRLRLLWLVLSLAINIINILTGFFLKAPEPVAQPNGGVGFVYHITWSVAVLFLVCGAVLIHMFIIMLRGYKTDEIRKRQLTPILLGIISVFFGQVCLCFPVFEGFPIDILSALLMIFCMFYAMYRRRLFKLTLLVSKGSCYVVVAVIVILLFSNVIAPLERFIRTALGQYEDRYVLATAILFTLVTFLLYYAMKRFVDTVFIKEEIARSETLKEFSREISCSLEVHQVLEKVTRTVEQMLDADKVYIFIENSRENTYDIAHSASPLDNKTMSLDKSNPVIGYLNQHNECLLMEEFQCLTAYKAMWEEEKKQIRNLDIKIFAPLKDGDTLIGLIGVSKRDTYGRFTYDDISFLTSVSSIGAIAVKNARLYEKAYQEARTDDLTGLLNRKYFYEVLEDEFEKNKDRSLALIILNLDDFKLYNQLYGDREGDLALQRVARTITASVGNNGYTARYSGKEFAIILPGYDMLSASNLAENIRRQIMDMNKTAADYALKVLTVSGGISSYPYAAGSVKELVEGADMAVYQVKRRGKNAIMLSHESNINAKSENNVDSSEYKQDIYSEYAPTIYALTAAIDTKDHYTFSHSKNVAYYASCLAEAYDMGDDFVELIREAGLLHDIGKIGIREDILNKPGKLTDEEYEIIKGHVESSVGIIRHLPSLDYVIPAVIGHHERYDGQGYPRKISGEDIPLSARILCIADAFDAMVSMRSYKEPYTVEYALEELQRQRGKQFDPKLTDLFIRMVKAGDIVPRLDRDLAEEKRKHKKKKD</sequence>
<keyword evidence="1" id="KW-0812">Transmembrane</keyword>
<evidence type="ECO:0000259" key="2">
    <source>
        <dbReference type="PROSITE" id="PS50887"/>
    </source>
</evidence>
<evidence type="ECO:0000313" key="6">
    <source>
        <dbReference type="Proteomes" id="UP001524502"/>
    </source>
</evidence>
<evidence type="ECO:0000256" key="1">
    <source>
        <dbReference type="SAM" id="Phobius"/>
    </source>
</evidence>
<dbReference type="PROSITE" id="PS51832">
    <property type="entry name" value="HD_GYP"/>
    <property type="match status" value="1"/>
</dbReference>
<comment type="caution">
    <text evidence="5">The sequence shown here is derived from an EMBL/GenBank/DDBJ whole genome shotgun (WGS) entry which is preliminary data.</text>
</comment>
<dbReference type="GO" id="GO:0052621">
    <property type="term" value="F:diguanylate cyclase activity"/>
    <property type="evidence" value="ECO:0007669"/>
    <property type="project" value="UniProtKB-EC"/>
</dbReference>
<feature type="transmembrane region" description="Helical" evidence="1">
    <location>
        <begin position="262"/>
        <end position="282"/>
    </location>
</feature>
<feature type="transmembrane region" description="Helical" evidence="1">
    <location>
        <begin position="133"/>
        <end position="156"/>
    </location>
</feature>
<feature type="transmembrane region" description="Helical" evidence="1">
    <location>
        <begin position="220"/>
        <end position="242"/>
    </location>
</feature>
<dbReference type="SUPFAM" id="SSF109604">
    <property type="entry name" value="HD-domain/PDEase-like"/>
    <property type="match status" value="1"/>
</dbReference>
<keyword evidence="1" id="KW-0472">Membrane</keyword>
<feature type="transmembrane region" description="Helical" evidence="1">
    <location>
        <begin position="92"/>
        <end position="113"/>
    </location>
</feature>
<feature type="transmembrane region" description="Helical" evidence="1">
    <location>
        <begin position="32"/>
        <end position="49"/>
    </location>
</feature>
<dbReference type="InterPro" id="IPR006675">
    <property type="entry name" value="HDIG_dom"/>
</dbReference>
<dbReference type="PROSITE" id="PS50887">
    <property type="entry name" value="GGDEF"/>
    <property type="match status" value="1"/>
</dbReference>
<dbReference type="SUPFAM" id="SSF55073">
    <property type="entry name" value="Nucleotide cyclase"/>
    <property type="match status" value="1"/>
</dbReference>
<dbReference type="PANTHER" id="PTHR43155:SF2">
    <property type="entry name" value="CYCLIC DI-GMP PHOSPHODIESTERASE PA4108"/>
    <property type="match status" value="1"/>
</dbReference>
<dbReference type="InterPro" id="IPR006674">
    <property type="entry name" value="HD_domain"/>
</dbReference>
<organism evidence="5 6">
    <name type="scientific">Anaerovorax odorimutans</name>
    <dbReference type="NCBI Taxonomy" id="109327"/>
    <lineage>
        <taxon>Bacteria</taxon>
        <taxon>Bacillati</taxon>
        <taxon>Bacillota</taxon>
        <taxon>Clostridia</taxon>
        <taxon>Peptostreptococcales</taxon>
        <taxon>Anaerovoracaceae</taxon>
        <taxon>Anaerovorax</taxon>
    </lineage>
</organism>
<dbReference type="InterPro" id="IPR003018">
    <property type="entry name" value="GAF"/>
</dbReference>
<gene>
    <name evidence="5" type="ORF">NE619_14590</name>
</gene>
<dbReference type="RefSeq" id="WP_256133152.1">
    <property type="nucleotide sequence ID" value="NZ_JANFXK010000018.1"/>
</dbReference>
<accession>A0ABT1RSW3</accession>
<feature type="transmembrane region" description="Helical" evidence="1">
    <location>
        <begin position="61"/>
        <end position="80"/>
    </location>
</feature>
<dbReference type="InterPro" id="IPR029016">
    <property type="entry name" value="GAF-like_dom_sf"/>
</dbReference>
<dbReference type="NCBIfam" id="TIGR00277">
    <property type="entry name" value="HDIG"/>
    <property type="match status" value="1"/>
</dbReference>
<dbReference type="Pfam" id="PF00990">
    <property type="entry name" value="GGDEF"/>
    <property type="match status" value="1"/>
</dbReference>
<reference evidence="5 6" key="1">
    <citation type="submission" date="2022-06" db="EMBL/GenBank/DDBJ databases">
        <title>Isolation of gut microbiota from human fecal samples.</title>
        <authorList>
            <person name="Pamer E.G."/>
            <person name="Barat B."/>
            <person name="Waligurski E."/>
            <person name="Medina S."/>
            <person name="Paddock L."/>
            <person name="Mostad J."/>
        </authorList>
    </citation>
    <scope>NUCLEOTIDE SEQUENCE [LARGE SCALE GENOMIC DNA]</scope>
    <source>
        <strain evidence="5 6">SL.3.17</strain>
    </source>
</reference>
<feature type="transmembrane region" description="Helical" evidence="1">
    <location>
        <begin position="6"/>
        <end position="25"/>
    </location>
</feature>
<dbReference type="Gene3D" id="1.10.3210.10">
    <property type="entry name" value="Hypothetical protein af1432"/>
    <property type="match status" value="1"/>
</dbReference>
<dbReference type="InterPro" id="IPR031621">
    <property type="entry name" value="HisKA_7TM"/>
</dbReference>
<dbReference type="Gene3D" id="3.30.70.270">
    <property type="match status" value="1"/>
</dbReference>
<feature type="transmembrane region" description="Helical" evidence="1">
    <location>
        <begin position="197"/>
        <end position="213"/>
    </location>
</feature>
<dbReference type="Proteomes" id="UP001524502">
    <property type="component" value="Unassembled WGS sequence"/>
</dbReference>
<evidence type="ECO:0000259" key="3">
    <source>
        <dbReference type="PROSITE" id="PS51831"/>
    </source>
</evidence>
<feature type="transmembrane region" description="Helical" evidence="1">
    <location>
        <begin position="168"/>
        <end position="191"/>
    </location>
</feature>
<dbReference type="Pfam" id="PF01590">
    <property type="entry name" value="GAF"/>
    <property type="match status" value="1"/>
</dbReference>